<evidence type="ECO:0000313" key="1">
    <source>
        <dbReference type="EMBL" id="AIY82454.1"/>
    </source>
</evidence>
<keyword evidence="2" id="KW-1185">Reference proteome</keyword>
<sequence length="1014" mass="120501">MNIFYKLFVVKRTEDTCILLYGYGLPDTNEIRGWNSGLIDKKLNLYRLTCVMNEEKSLEFQDRLISQENIELTKGFTIKSGFIQRPETIMYPKEDFNNRSESLLKSLSRVKEYWNLNKMLLVQELQEVYESGVSRKQREKIHDVIIKISEEVSLNFLNEASDRLGNVEIYSPNEWDGKFKWEAKKIKGKTSRDISVKGIKINKKENIELDLLVNCVLSNSNRCVLNQIKEMNSNDDYIEFDSNEDISEVCVNIWSEESGELVYTSHANLSRQMIFSMNINNNTKYLLHDEWSDKLQKTFGGSKEKIKKLDKIRTVEHNSIPMVSKVGDFKNDPWNEAGELSRRLIKVYRKENPKGAFCKKIGEGECEIDSFCKIVDYLNQSRVNKVIIVDPYFSIKAMEKFLCRVKNSELRLEIITSLNDIDPDKYTNVAKNTNYLNEVREFLRKNNNIIHQYLRIINITQNKNTAIHDRYLLRLLDDGTIDGYLLSNSLNSAGQNYSFVIAPMDKEVTYNVLEYINEIKDEEIQKKKSKTERLQIETLWDTYDEKYIKKDNPIVPIKEWEKEMKFKYDNKESIKLEELFYNGWDLTEEKAKESILKISWYLYYTDDRKILDDLLTFINFEFDTEKFLLLCNKIAIELEKEQEIYEKNNFDYKYKEVISFRKALDKERQKEVKINFQYLMKNGFIHVFYKVNGYILSLYRIIYHINHEKLIDIMEKAHSPMAMKLLLEKMIFDCEIDFEVYNRLIISDIEGLKELAYYYFDTIIITKIKNGECLDYKVFANIPDDTAIYQYASCIETMSFEIERMKENSRSNIKHLAKLSQALKHFVEEEINLMNKKEFTFDENKVFKLLNGPNIKINCNNYILILEQLYNKECENIFLRRMIKSLQQKWETGKQFFDNDYDITYYTAYACLKYWNNDVETIFKELKINNKSLYIATESGKYDMNFDEWNKSVQKVLWQLLFLKNYKKLLEESGNNIDKNYNKILNKISELSVIKDETDKWYDCNGLVSKIFDN</sequence>
<name>A0A0A7FS34_9CLOT</name>
<dbReference type="Proteomes" id="UP000030635">
    <property type="component" value="Chromosome"/>
</dbReference>
<dbReference type="NCBIfam" id="NF040699">
    <property type="entry name" value="VPA1262_fam"/>
    <property type="match status" value="1"/>
</dbReference>
<dbReference type="NCBIfam" id="NF040700">
    <property type="entry name" value="VPA1262_N_dom"/>
    <property type="match status" value="1"/>
</dbReference>
<evidence type="ECO:0000313" key="2">
    <source>
        <dbReference type="Proteomes" id="UP000030635"/>
    </source>
</evidence>
<dbReference type="EMBL" id="CP006905">
    <property type="protein sequence ID" value="AIY82454.1"/>
    <property type="molecule type" value="Genomic_DNA"/>
</dbReference>
<proteinExistence type="predicted"/>
<reference evidence="1 2" key="1">
    <citation type="journal article" date="2015" name="Infect. Genet. Evol.">
        <title>Genomic sequences of six botulinum neurotoxin-producing strains representing three clostridial species illustrate the mobility and diversity of botulinum neurotoxin genes.</title>
        <authorList>
            <person name="Smith T.J."/>
            <person name="Hill K.K."/>
            <person name="Xie G."/>
            <person name="Foley B.T."/>
            <person name="Williamson C.H."/>
            <person name="Foster J.T."/>
            <person name="Johnson S.L."/>
            <person name="Chertkov O."/>
            <person name="Teshima H."/>
            <person name="Gibbons H.S."/>
            <person name="Johnsky L.A."/>
            <person name="Karavis M.A."/>
            <person name="Smith L.A."/>
        </authorList>
    </citation>
    <scope>NUCLEOTIDE SEQUENCE [LARGE SCALE GENOMIC DNA]</scope>
    <source>
        <strain evidence="1">Sullivan</strain>
    </source>
</reference>
<protein>
    <submittedName>
        <fullName evidence="1">Uncharacterized protein</fullName>
    </submittedName>
</protein>
<dbReference type="HOGENOM" id="CLU_297140_0_0_9"/>
<dbReference type="KEGG" id="cbv:U729_310"/>
<gene>
    <name evidence="1" type="ORF">U729_310</name>
</gene>
<dbReference type="AlphaFoldDB" id="A0A0A7FS34"/>
<dbReference type="eggNOG" id="ENOG5032IAS">
    <property type="taxonomic scope" value="Bacteria"/>
</dbReference>
<organism evidence="1 2">
    <name type="scientific">Clostridium baratii str. Sullivan</name>
    <dbReference type="NCBI Taxonomy" id="1415775"/>
    <lineage>
        <taxon>Bacteria</taxon>
        <taxon>Bacillati</taxon>
        <taxon>Bacillota</taxon>
        <taxon>Clostridia</taxon>
        <taxon>Eubacteriales</taxon>
        <taxon>Clostridiaceae</taxon>
        <taxon>Clostridium</taxon>
    </lineage>
</organism>
<accession>A0A0A7FS34</accession>
<dbReference type="RefSeq" id="WP_039311150.1">
    <property type="nucleotide sequence ID" value="NZ_CP006905.1"/>
</dbReference>
<dbReference type="OrthoDB" id="2080746at2"/>